<proteinExistence type="predicted"/>
<accession>A0A174BWL5</accession>
<evidence type="ECO:0000313" key="2">
    <source>
        <dbReference type="Proteomes" id="UP000095651"/>
    </source>
</evidence>
<dbReference type="AlphaFoldDB" id="A0A174BWL5"/>
<sequence>MNDSLTFEKKELKFLLEREFFIHIDSFEDEDYAKARRAIFVYENADEFFEATGWERNNPELRTEDYLTENRVCRWWNGRFIYFSRILWEDNLGTGLE</sequence>
<name>A0A174BWL5_9FIRM</name>
<dbReference type="EMBL" id="CYZE01000003">
    <property type="protein sequence ID" value="CUO05561.1"/>
    <property type="molecule type" value="Genomic_DNA"/>
</dbReference>
<dbReference type="RefSeq" id="WP_055654257.1">
    <property type="nucleotide sequence ID" value="NZ_CABIXC010000003.1"/>
</dbReference>
<gene>
    <name evidence="1" type="ORF">ERS852407_01762</name>
</gene>
<evidence type="ECO:0000313" key="1">
    <source>
        <dbReference type="EMBL" id="CUO05561.1"/>
    </source>
</evidence>
<reference evidence="1 2" key="1">
    <citation type="submission" date="2015-09" db="EMBL/GenBank/DDBJ databases">
        <authorList>
            <consortium name="Pathogen Informatics"/>
        </authorList>
    </citation>
    <scope>NUCLEOTIDE SEQUENCE [LARGE SCALE GENOMIC DNA]</scope>
    <source>
        <strain evidence="1 2">2789STDY5608850</strain>
    </source>
</reference>
<protein>
    <submittedName>
        <fullName evidence="1">Uncharacterized protein</fullName>
    </submittedName>
</protein>
<organism evidence="1 2">
    <name type="scientific">Hungatella hathewayi</name>
    <dbReference type="NCBI Taxonomy" id="154046"/>
    <lineage>
        <taxon>Bacteria</taxon>
        <taxon>Bacillati</taxon>
        <taxon>Bacillota</taxon>
        <taxon>Clostridia</taxon>
        <taxon>Lachnospirales</taxon>
        <taxon>Lachnospiraceae</taxon>
        <taxon>Hungatella</taxon>
    </lineage>
</organism>
<dbReference type="Proteomes" id="UP000095651">
    <property type="component" value="Unassembled WGS sequence"/>
</dbReference>